<dbReference type="EMBL" id="CP120682">
    <property type="protein sequence ID" value="WKN38913.1"/>
    <property type="molecule type" value="Genomic_DNA"/>
</dbReference>
<proteinExistence type="predicted"/>
<sequence>MSLFQARYFIIVFMTGLLLSPQLSAQSISIQDNNGDRKMVFEDGRKKLTIHYEGEFTLSEDDRSIASVSPGGYLEVEEKTPGTDQELRIEPDGDQLDYRYRKDGRTTEYNSEAKAWFADLLSELVRNTGLGAESRVARFYEQAGTQGVLKEISNLTSDHARTLYFKLLLDRSIPQQDITEVIEAVGNTINSDHYRTEIFKEHHQVLLADAGNVDSYLSAIKTVESDHYKTELINLVVDQLSSSPNQANLLTLIATLDSDHYKHEVISRVVRTTLAEENLAYLVRDLLPEIESDHYRSEVVNELLDHQKSWSGEALDYVIQAIGQMESDHYQAESFKRLLHTQPLGKQQYDVLHNALTTLESDHYKSEVMRAMLQQEGFVQSLDLFLEASRAMDSDHYRVELLRTLINETELNDEQLANVVSSANTIESDHYLSELLLEACQKSDSETVKDAIIKTAKSISSDNYYGRVMKCIH</sequence>
<organism evidence="1">
    <name type="scientific">Roseihalotalea indica</name>
    <dbReference type="NCBI Taxonomy" id="2867963"/>
    <lineage>
        <taxon>Bacteria</taxon>
        <taxon>Pseudomonadati</taxon>
        <taxon>Bacteroidota</taxon>
        <taxon>Cytophagia</taxon>
        <taxon>Cytophagales</taxon>
        <taxon>Catalimonadaceae</taxon>
        <taxon>Roseihalotalea</taxon>
    </lineage>
</organism>
<gene>
    <name evidence="1" type="ORF">K4G66_09375</name>
</gene>
<reference evidence="1" key="1">
    <citation type="journal article" date="2023" name="Comput. Struct. Biotechnol. J.">
        <title>Discovery of a novel marine Bacteroidetes with a rich repertoire of carbohydrate-active enzymes.</title>
        <authorList>
            <person name="Chen B."/>
            <person name="Liu G."/>
            <person name="Chen Q."/>
            <person name="Wang H."/>
            <person name="Liu L."/>
            <person name="Tang K."/>
        </authorList>
    </citation>
    <scope>NUCLEOTIDE SEQUENCE</scope>
    <source>
        <strain evidence="1">TK19036</strain>
    </source>
</reference>
<name>A0AA49GSR3_9BACT</name>
<accession>A0AA49GSR3</accession>
<dbReference type="AlphaFoldDB" id="A0AA49GSR3"/>
<evidence type="ECO:0000313" key="1">
    <source>
        <dbReference type="EMBL" id="WKN38913.1"/>
    </source>
</evidence>
<protein>
    <submittedName>
        <fullName evidence="1">Uncharacterized protein</fullName>
    </submittedName>
</protein>
<reference evidence="1" key="2">
    <citation type="journal article" date="2024" name="Antonie Van Leeuwenhoek">
        <title>Roseihalotalea indica gen. nov., sp. nov., a halophilic Bacteroidetes from mesopelagic Southwest Indian Ocean with higher carbohydrate metabolic potential.</title>
        <authorList>
            <person name="Chen B."/>
            <person name="Zhang M."/>
            <person name="Lin D."/>
            <person name="Ye J."/>
            <person name="Tang K."/>
        </authorList>
    </citation>
    <scope>NUCLEOTIDE SEQUENCE</scope>
    <source>
        <strain evidence="1">TK19036</strain>
    </source>
</reference>